<reference evidence="1" key="1">
    <citation type="submission" date="2006-05" db="EMBL/GenBank/DDBJ databases">
        <title>Complete sequence of chromosome 2 of Burkholderia cenocepacia AU 1054.</title>
        <authorList>
            <consortium name="US DOE Joint Genome Institute"/>
            <person name="Copeland A."/>
            <person name="Lucas S."/>
            <person name="Lapidus A."/>
            <person name="Barry K."/>
            <person name="Detter J.C."/>
            <person name="Glavina del Rio T."/>
            <person name="Hammon N."/>
            <person name="Israni S."/>
            <person name="Dalin E."/>
            <person name="Tice H."/>
            <person name="Pitluck S."/>
            <person name="Chain P."/>
            <person name="Malfatti S."/>
            <person name="Shin M."/>
            <person name="Vergez L."/>
            <person name="Schmutz J."/>
            <person name="Larimer F."/>
            <person name="Land M."/>
            <person name="Hauser L."/>
            <person name="Kyrpides N."/>
            <person name="Lykidis A."/>
            <person name="LiPuma J.J."/>
            <person name="Konstantinidis K."/>
            <person name="Tiedje J.M."/>
            <person name="Richardson P."/>
        </authorList>
    </citation>
    <scope>NUCLEOTIDE SEQUENCE [LARGE SCALE GENOMIC DNA]</scope>
    <source>
        <strain evidence="1">AU 1054</strain>
    </source>
</reference>
<protein>
    <submittedName>
        <fullName evidence="1">RNA:NAD 2'-phosphotransferase-like protein</fullName>
    </submittedName>
</protein>
<evidence type="ECO:0000313" key="1">
    <source>
        <dbReference type="EMBL" id="ABF79033.1"/>
    </source>
</evidence>
<dbReference type="Gene3D" id="3.20.170.30">
    <property type="match status" value="1"/>
</dbReference>
<accession>A0A0H2XXU2</accession>
<dbReference type="InterPro" id="IPR042081">
    <property type="entry name" value="RNA_2'-PTrans_C"/>
</dbReference>
<dbReference type="HOGENOM" id="CLU_178296_0_0_4"/>
<name>A0A0H2XXU2_BURO1</name>
<keyword evidence="1" id="KW-0808">Transferase</keyword>
<gene>
    <name evidence="1" type="ordered locus">Bcen_4144</name>
</gene>
<organism evidence="1">
    <name type="scientific">Burkholderia orbicola (strain AU 1054)</name>
    <dbReference type="NCBI Taxonomy" id="331271"/>
    <lineage>
        <taxon>Bacteria</taxon>
        <taxon>Pseudomonadati</taxon>
        <taxon>Pseudomonadota</taxon>
        <taxon>Betaproteobacteria</taxon>
        <taxon>Burkholderiales</taxon>
        <taxon>Burkholderiaceae</taxon>
        <taxon>Burkholderia</taxon>
        <taxon>Burkholderia cepacia complex</taxon>
        <taxon>Burkholderia orbicola</taxon>
    </lineage>
</organism>
<dbReference type="EMBL" id="CP000379">
    <property type="protein sequence ID" value="ABF79033.1"/>
    <property type="molecule type" value="Genomic_DNA"/>
</dbReference>
<dbReference type="SUPFAM" id="SSF56399">
    <property type="entry name" value="ADP-ribosylation"/>
    <property type="match status" value="1"/>
</dbReference>
<dbReference type="AlphaFoldDB" id="A0A0H2XXU2"/>
<dbReference type="GO" id="GO:0016740">
    <property type="term" value="F:transferase activity"/>
    <property type="evidence" value="ECO:0007669"/>
    <property type="project" value="UniProtKB-KW"/>
</dbReference>
<sequence>MQFSASKLATMGKPDAGMCKDEVMADSDDRAAAEPGRCHHVHHVPLSAEIRTALAVGARYGVPEILEVEAQRMHRQGHTFFVAENGVRLTDAVPAECLTLIDTCAD</sequence>
<proteinExistence type="predicted"/>